<dbReference type="OrthoDB" id="20872at2759"/>
<dbReference type="PANTHER" id="PTHR10622:SF10">
    <property type="entry name" value="HET DOMAIN-CONTAINING PROTEIN"/>
    <property type="match status" value="1"/>
</dbReference>
<gene>
    <name evidence="2" type="ORF">BCR34DRAFT_628160</name>
</gene>
<proteinExistence type="predicted"/>
<feature type="domain" description="Heterokaryon incompatibility" evidence="1">
    <location>
        <begin position="22"/>
        <end position="106"/>
    </location>
</feature>
<evidence type="ECO:0000313" key="3">
    <source>
        <dbReference type="Proteomes" id="UP000193144"/>
    </source>
</evidence>
<evidence type="ECO:0000259" key="1">
    <source>
        <dbReference type="Pfam" id="PF06985"/>
    </source>
</evidence>
<dbReference type="InterPro" id="IPR010730">
    <property type="entry name" value="HET"/>
</dbReference>
<dbReference type="AlphaFoldDB" id="A0A1Y1YNN0"/>
<dbReference type="EMBL" id="MCFA01000195">
    <property type="protein sequence ID" value="ORX99611.1"/>
    <property type="molecule type" value="Genomic_DNA"/>
</dbReference>
<protein>
    <submittedName>
        <fullName evidence="2">Heterokaryon incompatibility protein-domain-containing protein</fullName>
    </submittedName>
</protein>
<accession>A0A1Y1YNN0</accession>
<evidence type="ECO:0000313" key="2">
    <source>
        <dbReference type="EMBL" id="ORX99611.1"/>
    </source>
</evidence>
<name>A0A1Y1YNN0_9PLEO</name>
<sequence>MRLLNTKTLQIVEFLGRNIPEYVILSHTWGDEEVIFQDVQQSKVSEKKGYAKIQGFCKKAAEDGFQYGWVDTCCIDKTSSAELSEAINSMYNWYKGSRICYAYLADFEMTVGGVGDHYRGFIASRWWSRGWTLQELLAPETVEFYDSNWNEVGTKLSLQDQIAEITGIDRRILGGADPFGVNVAVRMSWAAQRETTRIEDQAYCLMGLFRVNMPLLYGEGKRAFLRLQEEIMRIREDYTLFVCGLGISRPQQGLLRGVSAVYRS</sequence>
<keyword evidence="3" id="KW-1185">Reference proteome</keyword>
<reference evidence="2 3" key="1">
    <citation type="submission" date="2016-07" db="EMBL/GenBank/DDBJ databases">
        <title>Pervasive Adenine N6-methylation of Active Genes in Fungi.</title>
        <authorList>
            <consortium name="DOE Joint Genome Institute"/>
            <person name="Mondo S.J."/>
            <person name="Dannebaum R.O."/>
            <person name="Kuo R.C."/>
            <person name="Labutti K."/>
            <person name="Haridas S."/>
            <person name="Kuo A."/>
            <person name="Salamov A."/>
            <person name="Ahrendt S.R."/>
            <person name="Lipzen A."/>
            <person name="Sullivan W."/>
            <person name="Andreopoulos W.B."/>
            <person name="Clum A."/>
            <person name="Lindquist E."/>
            <person name="Daum C."/>
            <person name="Ramamoorthy G.K."/>
            <person name="Gryganskyi A."/>
            <person name="Culley D."/>
            <person name="Magnuson J.K."/>
            <person name="James T.Y."/>
            <person name="O'Malley M.A."/>
            <person name="Stajich J.E."/>
            <person name="Spatafora J.W."/>
            <person name="Visel A."/>
            <person name="Grigoriev I.V."/>
        </authorList>
    </citation>
    <scope>NUCLEOTIDE SEQUENCE [LARGE SCALE GENOMIC DNA]</scope>
    <source>
        <strain evidence="2 3">CBS 115471</strain>
    </source>
</reference>
<organism evidence="2 3">
    <name type="scientific">Clohesyomyces aquaticus</name>
    <dbReference type="NCBI Taxonomy" id="1231657"/>
    <lineage>
        <taxon>Eukaryota</taxon>
        <taxon>Fungi</taxon>
        <taxon>Dikarya</taxon>
        <taxon>Ascomycota</taxon>
        <taxon>Pezizomycotina</taxon>
        <taxon>Dothideomycetes</taxon>
        <taxon>Pleosporomycetidae</taxon>
        <taxon>Pleosporales</taxon>
        <taxon>Lindgomycetaceae</taxon>
        <taxon>Clohesyomyces</taxon>
    </lineage>
</organism>
<dbReference type="Pfam" id="PF06985">
    <property type="entry name" value="HET"/>
    <property type="match status" value="1"/>
</dbReference>
<dbReference type="STRING" id="1231657.A0A1Y1YNN0"/>
<dbReference type="Proteomes" id="UP000193144">
    <property type="component" value="Unassembled WGS sequence"/>
</dbReference>
<comment type="caution">
    <text evidence="2">The sequence shown here is derived from an EMBL/GenBank/DDBJ whole genome shotgun (WGS) entry which is preliminary data.</text>
</comment>
<dbReference type="PANTHER" id="PTHR10622">
    <property type="entry name" value="HET DOMAIN-CONTAINING PROTEIN"/>
    <property type="match status" value="1"/>
</dbReference>